<reference evidence="4" key="1">
    <citation type="journal article" date="2017" name="Gigascience">
        <title>The genome draft of coconut (Cocos nucifera).</title>
        <authorList>
            <person name="Xiao Y."/>
            <person name="Xu P."/>
            <person name="Fan H."/>
            <person name="Baudouin L."/>
            <person name="Xia W."/>
            <person name="Bocs S."/>
            <person name="Xu J."/>
            <person name="Li Q."/>
            <person name="Guo A."/>
            <person name="Zhou L."/>
            <person name="Li J."/>
            <person name="Wu Y."/>
            <person name="Ma Z."/>
            <person name="Armero A."/>
            <person name="Issali A.E."/>
            <person name="Liu N."/>
            <person name="Peng M."/>
            <person name="Yang Y."/>
        </authorList>
    </citation>
    <scope>NUCLEOTIDE SEQUENCE</scope>
    <source>
        <tissue evidence="4">Spear leaf of Hainan Tall coconut</tissue>
    </source>
</reference>
<keyword evidence="5" id="KW-1185">Reference proteome</keyword>
<dbReference type="PROSITE" id="PS00584">
    <property type="entry name" value="PFKB_KINASES_2"/>
    <property type="match status" value="1"/>
</dbReference>
<dbReference type="InterPro" id="IPR029056">
    <property type="entry name" value="Ribokinase-like"/>
</dbReference>
<keyword evidence="1" id="KW-0808">Transferase</keyword>
<dbReference type="OrthoDB" id="204058at2759"/>
<organism evidence="4 5">
    <name type="scientific">Cocos nucifera</name>
    <name type="common">Coconut palm</name>
    <dbReference type="NCBI Taxonomy" id="13894"/>
    <lineage>
        <taxon>Eukaryota</taxon>
        <taxon>Viridiplantae</taxon>
        <taxon>Streptophyta</taxon>
        <taxon>Embryophyta</taxon>
        <taxon>Tracheophyta</taxon>
        <taxon>Spermatophyta</taxon>
        <taxon>Magnoliopsida</taxon>
        <taxon>Liliopsida</taxon>
        <taxon>Arecaceae</taxon>
        <taxon>Arecoideae</taxon>
        <taxon>Cocoseae</taxon>
        <taxon>Attaleinae</taxon>
        <taxon>Cocos</taxon>
    </lineage>
</organism>
<dbReference type="AlphaFoldDB" id="A0A8K0IG17"/>
<dbReference type="InterPro" id="IPR002173">
    <property type="entry name" value="Carboh/pur_kinase_PfkB_CS"/>
</dbReference>
<dbReference type="Pfam" id="PF00294">
    <property type="entry name" value="PfkB"/>
    <property type="match status" value="2"/>
</dbReference>
<gene>
    <name evidence="4" type="ORF">COCNU_07G008940</name>
</gene>
<feature type="domain" description="Carbohydrate kinase PfkB" evidence="3">
    <location>
        <begin position="90"/>
        <end position="258"/>
    </location>
</feature>
<reference evidence="4" key="2">
    <citation type="submission" date="2019-07" db="EMBL/GenBank/DDBJ databases">
        <authorList>
            <person name="Yang Y."/>
            <person name="Bocs S."/>
            <person name="Baudouin L."/>
        </authorList>
    </citation>
    <scope>NUCLEOTIDE SEQUENCE</scope>
    <source>
        <tissue evidence="4">Spear leaf of Hainan Tall coconut</tissue>
    </source>
</reference>
<name>A0A8K0IG17_COCNU</name>
<dbReference type="SUPFAM" id="SSF53613">
    <property type="entry name" value="Ribokinase-like"/>
    <property type="match status" value="1"/>
</dbReference>
<sequence>MWKPINGARVTSVPIFSRLQNHLYPFFGSSKRNPMAETVPGEARTLASIAVPSLPRRRIVVGCGMASIDFVATVDALPKPDDKIRSKRLKVGDDTHGGYILAELEADGVDISNVVIAKGGTSTFSYVIVDNQTKTRTCIYTPVYPAMVPEDLPRSSLLSALDEAKLVYFDGRLHRTALVVAQQAAELNIPILIDAERNKSGLSGLLDLASYVICSEKFPQEWTSSPSITYALVSILLRLPHVRFVIVTLGEKGCIMLERSIDGSEIDETDAENLLESLKMRVDKDNVLPSCVSSECMRLHAPGVGTISGRLLLGTAEIIPSSELIDTTGAGDAFIGAILYALCAELPPEKMLAFAAQVAASCCRALGARTGLPRLMDPRLAPFLH</sequence>
<evidence type="ECO:0000256" key="2">
    <source>
        <dbReference type="ARBA" id="ARBA00022777"/>
    </source>
</evidence>
<evidence type="ECO:0000256" key="1">
    <source>
        <dbReference type="ARBA" id="ARBA00022679"/>
    </source>
</evidence>
<dbReference type="GO" id="GO:0016301">
    <property type="term" value="F:kinase activity"/>
    <property type="evidence" value="ECO:0007669"/>
    <property type="project" value="UniProtKB-KW"/>
</dbReference>
<evidence type="ECO:0000313" key="5">
    <source>
        <dbReference type="Proteomes" id="UP000797356"/>
    </source>
</evidence>
<dbReference type="PANTHER" id="PTHR42774:SF12">
    <property type="entry name" value="CARBOHYDRATE KINASE PFKB DOMAIN-CONTAINING PROTEIN"/>
    <property type="match status" value="1"/>
</dbReference>
<dbReference type="Gene3D" id="3.40.1190.20">
    <property type="match status" value="1"/>
</dbReference>
<keyword evidence="2" id="KW-0418">Kinase</keyword>
<dbReference type="InterPro" id="IPR052562">
    <property type="entry name" value="Ketohexokinase-related"/>
</dbReference>
<dbReference type="InterPro" id="IPR011611">
    <property type="entry name" value="PfkB_dom"/>
</dbReference>
<dbReference type="PANTHER" id="PTHR42774">
    <property type="entry name" value="PHOSPHOTRANSFERASE SYSTEM TRANSPORT PROTEIN"/>
    <property type="match status" value="1"/>
</dbReference>
<dbReference type="Proteomes" id="UP000797356">
    <property type="component" value="Chromosome 7"/>
</dbReference>
<proteinExistence type="predicted"/>
<protein>
    <submittedName>
        <fullName evidence="4">Ribokinase</fullName>
    </submittedName>
</protein>
<dbReference type="EMBL" id="CM017878">
    <property type="protein sequence ID" value="KAG1354782.1"/>
    <property type="molecule type" value="Genomic_DNA"/>
</dbReference>
<evidence type="ECO:0000313" key="4">
    <source>
        <dbReference type="EMBL" id="KAG1354782.1"/>
    </source>
</evidence>
<feature type="domain" description="Carbohydrate kinase PfkB" evidence="3">
    <location>
        <begin position="318"/>
        <end position="373"/>
    </location>
</feature>
<comment type="caution">
    <text evidence="4">The sequence shown here is derived from an EMBL/GenBank/DDBJ whole genome shotgun (WGS) entry which is preliminary data.</text>
</comment>
<evidence type="ECO:0000259" key="3">
    <source>
        <dbReference type="Pfam" id="PF00294"/>
    </source>
</evidence>
<accession>A0A8K0IG17</accession>